<comment type="caution">
    <text evidence="3">The sequence shown here is derived from an EMBL/GenBank/DDBJ whole genome shotgun (WGS) entry which is preliminary data.</text>
</comment>
<dbReference type="AlphaFoldDB" id="A0AAN6TF68"/>
<sequence>MLSLAPSSDVKGDQDGPATNTPHLGSLSSQLPGDAAQPINFLELLRELQETNRLLRAVVLQKPAHGLEGITPELLTPSLPLSAAASSPTASTSDVKEAQSPEKGPADPAMVKRRALEMVNELARDAFAPNNAVLLGILRYQCIKSMSWSSDRDSSEVSELVWGARSRNEERFRLAADEVAQVEQQWPIRFDPGPMIHRTTLEAGWILGNNPVRDGPLCATPLFYGAERRLLPANAILDTSQKVTAAAANMPSSNLESPGSLWHFSTPLEANGIVPLRRLALIGAVCCRKDNDEVNAVDDFLQDFCGRWRPLHLRRIIASEFIGWSGGSQLVYQHTMRCFTSVRSGFTDTSASASAAPTYVRCNRESGEFPSLSDTVSSSFVEQRMSVFCRWSYVSDPQQFTIVVLGDFQAEKYEAQSSNDHFTDWEDRNFTVRGANASYHLLQSVIHRMLVFWEKEWSQCLDELEQSVNTQLNDILNDEASSRLMFDTSFERSRVYFKSLEMLRIFSDTIRETGRELQEMDPKLLLQGSFRRAGFDYRYFLKDDPAKDEALWENWETLVSFHRIAEERLLHRIAEKTEGIKSLRDGLFNATSLREAAKSTTMNRYVIVFTIMTILFLPPSFSVALVSTPLFEGAEDVGYQFTLSTVVVCVVTYALSFVLIILADRWDVAGALYREMRTLVRVAWAGTGVPALMRAGKRSQAKRKVARKEKEDV</sequence>
<name>A0AAN6TF68_9PEZI</name>
<evidence type="ECO:0000256" key="1">
    <source>
        <dbReference type="SAM" id="MobiDB-lite"/>
    </source>
</evidence>
<feature type="transmembrane region" description="Helical" evidence="2">
    <location>
        <begin position="605"/>
        <end position="626"/>
    </location>
</feature>
<reference evidence="3" key="1">
    <citation type="journal article" date="2023" name="Mol. Phylogenet. Evol.">
        <title>Genome-scale phylogeny and comparative genomics of the fungal order Sordariales.</title>
        <authorList>
            <person name="Hensen N."/>
            <person name="Bonometti L."/>
            <person name="Westerberg I."/>
            <person name="Brannstrom I.O."/>
            <person name="Guillou S."/>
            <person name="Cros-Aarteil S."/>
            <person name="Calhoun S."/>
            <person name="Haridas S."/>
            <person name="Kuo A."/>
            <person name="Mondo S."/>
            <person name="Pangilinan J."/>
            <person name="Riley R."/>
            <person name="LaButti K."/>
            <person name="Andreopoulos B."/>
            <person name="Lipzen A."/>
            <person name="Chen C."/>
            <person name="Yan M."/>
            <person name="Daum C."/>
            <person name="Ng V."/>
            <person name="Clum A."/>
            <person name="Steindorff A."/>
            <person name="Ohm R.A."/>
            <person name="Martin F."/>
            <person name="Silar P."/>
            <person name="Natvig D.O."/>
            <person name="Lalanne C."/>
            <person name="Gautier V."/>
            <person name="Ament-Velasquez S.L."/>
            <person name="Kruys A."/>
            <person name="Hutchinson M.I."/>
            <person name="Powell A.J."/>
            <person name="Barry K."/>
            <person name="Miller A.N."/>
            <person name="Grigoriev I.V."/>
            <person name="Debuchy R."/>
            <person name="Gladieux P."/>
            <person name="Hiltunen Thoren M."/>
            <person name="Johannesson H."/>
        </authorList>
    </citation>
    <scope>NUCLEOTIDE SEQUENCE</scope>
    <source>
        <strain evidence="3">CBS 508.74</strain>
    </source>
</reference>
<dbReference type="GeneID" id="89941730"/>
<feature type="transmembrane region" description="Helical" evidence="2">
    <location>
        <begin position="638"/>
        <end position="663"/>
    </location>
</feature>
<feature type="compositionally biased region" description="Polar residues" evidence="1">
    <location>
        <begin position="17"/>
        <end position="31"/>
    </location>
</feature>
<gene>
    <name evidence="3" type="ORF">N656DRAFT_797234</name>
</gene>
<dbReference type="Proteomes" id="UP001302812">
    <property type="component" value="Unassembled WGS sequence"/>
</dbReference>
<keyword evidence="2" id="KW-1133">Transmembrane helix</keyword>
<accession>A0AAN6TF68</accession>
<protein>
    <submittedName>
        <fullName evidence="3">Uncharacterized protein</fullName>
    </submittedName>
</protein>
<feature type="transmembrane region" description="Helical" evidence="2">
    <location>
        <begin position="678"/>
        <end position="695"/>
    </location>
</feature>
<reference evidence="3" key="2">
    <citation type="submission" date="2023-05" db="EMBL/GenBank/DDBJ databases">
        <authorList>
            <consortium name="Lawrence Berkeley National Laboratory"/>
            <person name="Steindorff A."/>
            <person name="Hensen N."/>
            <person name="Bonometti L."/>
            <person name="Westerberg I."/>
            <person name="Brannstrom I.O."/>
            <person name="Guillou S."/>
            <person name="Cros-Aarteil S."/>
            <person name="Calhoun S."/>
            <person name="Haridas S."/>
            <person name="Kuo A."/>
            <person name="Mondo S."/>
            <person name="Pangilinan J."/>
            <person name="Riley R."/>
            <person name="Labutti K."/>
            <person name="Andreopoulos B."/>
            <person name="Lipzen A."/>
            <person name="Chen C."/>
            <person name="Yanf M."/>
            <person name="Daum C."/>
            <person name="Ng V."/>
            <person name="Clum A."/>
            <person name="Ohm R."/>
            <person name="Martin F."/>
            <person name="Silar P."/>
            <person name="Natvig D."/>
            <person name="Lalanne C."/>
            <person name="Gautier V."/>
            <person name="Ament-Velasquez S.L."/>
            <person name="Kruys A."/>
            <person name="Hutchinson M.I."/>
            <person name="Powell A.J."/>
            <person name="Barry K."/>
            <person name="Miller A.N."/>
            <person name="Grigoriev I.V."/>
            <person name="Debuchy R."/>
            <person name="Gladieux P."/>
            <person name="Thoren M.H."/>
            <person name="Johannesson H."/>
        </authorList>
    </citation>
    <scope>NUCLEOTIDE SEQUENCE</scope>
    <source>
        <strain evidence="3">CBS 508.74</strain>
    </source>
</reference>
<keyword evidence="2" id="KW-0472">Membrane</keyword>
<feature type="region of interest" description="Disordered" evidence="1">
    <location>
        <begin position="81"/>
        <end position="109"/>
    </location>
</feature>
<keyword evidence="2" id="KW-0812">Transmembrane</keyword>
<proteinExistence type="predicted"/>
<dbReference type="RefSeq" id="XP_064670921.1">
    <property type="nucleotide sequence ID" value="XM_064817605.1"/>
</dbReference>
<feature type="compositionally biased region" description="Low complexity" evidence="1">
    <location>
        <begin position="81"/>
        <end position="93"/>
    </location>
</feature>
<evidence type="ECO:0000256" key="2">
    <source>
        <dbReference type="SAM" id="Phobius"/>
    </source>
</evidence>
<organism evidence="3 4">
    <name type="scientific">Canariomyces notabilis</name>
    <dbReference type="NCBI Taxonomy" id="2074819"/>
    <lineage>
        <taxon>Eukaryota</taxon>
        <taxon>Fungi</taxon>
        <taxon>Dikarya</taxon>
        <taxon>Ascomycota</taxon>
        <taxon>Pezizomycotina</taxon>
        <taxon>Sordariomycetes</taxon>
        <taxon>Sordariomycetidae</taxon>
        <taxon>Sordariales</taxon>
        <taxon>Chaetomiaceae</taxon>
        <taxon>Canariomyces</taxon>
    </lineage>
</organism>
<keyword evidence="4" id="KW-1185">Reference proteome</keyword>
<dbReference type="EMBL" id="MU853339">
    <property type="protein sequence ID" value="KAK4113351.1"/>
    <property type="molecule type" value="Genomic_DNA"/>
</dbReference>
<evidence type="ECO:0000313" key="4">
    <source>
        <dbReference type="Proteomes" id="UP001302812"/>
    </source>
</evidence>
<feature type="region of interest" description="Disordered" evidence="1">
    <location>
        <begin position="1"/>
        <end position="31"/>
    </location>
</feature>
<evidence type="ECO:0000313" key="3">
    <source>
        <dbReference type="EMBL" id="KAK4113351.1"/>
    </source>
</evidence>